<evidence type="ECO:0000313" key="3">
    <source>
        <dbReference type="Proteomes" id="UP000185999"/>
    </source>
</evidence>
<dbReference type="OrthoDB" id="7063198at2"/>
<feature type="signal peptide" evidence="1">
    <location>
        <begin position="1"/>
        <end position="23"/>
    </location>
</feature>
<protein>
    <recommendedName>
        <fullName evidence="4">DUF3617 family protein</fullName>
    </recommendedName>
</protein>
<evidence type="ECO:0000256" key="1">
    <source>
        <dbReference type="SAM" id="SignalP"/>
    </source>
</evidence>
<gene>
    <name evidence="2" type="ORF">SAMN05421760_104232</name>
</gene>
<dbReference type="STRING" id="619304.SAMN05421760_104232"/>
<dbReference type="AlphaFoldDB" id="A0A1N7LPV5"/>
<dbReference type="RefSeq" id="WP_054341322.1">
    <property type="nucleotide sequence ID" value="NZ_FTOE01000004.1"/>
</dbReference>
<accession>A0A1N7LPV5</accession>
<keyword evidence="3" id="KW-1185">Reference proteome</keyword>
<dbReference type="EMBL" id="FTOE01000004">
    <property type="protein sequence ID" value="SIS75893.1"/>
    <property type="molecule type" value="Genomic_DNA"/>
</dbReference>
<name>A0A1N7LPV5_9GAMM</name>
<keyword evidence="1" id="KW-0732">Signal</keyword>
<proteinExistence type="predicted"/>
<dbReference type="Pfam" id="PF12276">
    <property type="entry name" value="DUF3617"/>
    <property type="match status" value="1"/>
</dbReference>
<evidence type="ECO:0008006" key="4">
    <source>
        <dbReference type="Google" id="ProtNLM"/>
    </source>
</evidence>
<feature type="chain" id="PRO_5009943339" description="DUF3617 family protein" evidence="1">
    <location>
        <begin position="24"/>
        <end position="143"/>
    </location>
</feature>
<sequence>MKQFMLSAIMIIASTTIANTASASDSIPFNAGKWEIVSKATMPMLAQPITNKNIECIKENTLSAAHFAEKTQGNCHATDVSAAGQNIKWKMACNLNGSQMTGYGNMHVADTYIKGNVTMVMSLQGINMDMKTTWEGKRLGACN</sequence>
<organism evidence="2 3">
    <name type="scientific">Neptunomonas antarctica</name>
    <dbReference type="NCBI Taxonomy" id="619304"/>
    <lineage>
        <taxon>Bacteria</taxon>
        <taxon>Pseudomonadati</taxon>
        <taxon>Pseudomonadota</taxon>
        <taxon>Gammaproteobacteria</taxon>
        <taxon>Oceanospirillales</taxon>
        <taxon>Oceanospirillaceae</taxon>
        <taxon>Neptunomonas</taxon>
    </lineage>
</organism>
<reference evidence="3" key="1">
    <citation type="submission" date="2017-01" db="EMBL/GenBank/DDBJ databases">
        <authorList>
            <person name="Varghese N."/>
            <person name="Submissions S."/>
        </authorList>
    </citation>
    <scope>NUCLEOTIDE SEQUENCE [LARGE SCALE GENOMIC DNA]</scope>
    <source>
        <strain evidence="3">DSM 22306</strain>
    </source>
</reference>
<dbReference type="InterPro" id="IPR022061">
    <property type="entry name" value="DUF3617"/>
</dbReference>
<dbReference type="Proteomes" id="UP000185999">
    <property type="component" value="Unassembled WGS sequence"/>
</dbReference>
<evidence type="ECO:0000313" key="2">
    <source>
        <dbReference type="EMBL" id="SIS75893.1"/>
    </source>
</evidence>